<evidence type="ECO:0000256" key="1">
    <source>
        <dbReference type="ARBA" id="ARBA00022707"/>
    </source>
</evidence>
<accession>A0A8K0H6Y9</accession>
<dbReference type="Proteomes" id="UP000796880">
    <property type="component" value="Unassembled WGS sequence"/>
</dbReference>
<evidence type="ECO:0000256" key="3">
    <source>
        <dbReference type="ARBA" id="ARBA00023288"/>
    </source>
</evidence>
<dbReference type="Pfam" id="PF15811">
    <property type="entry name" value="SVIP"/>
    <property type="match status" value="1"/>
</dbReference>
<gene>
    <name evidence="5" type="ORF">FNV43_RR11728</name>
</gene>
<keyword evidence="3" id="KW-0449">Lipoprotein</keyword>
<evidence type="ECO:0008006" key="7">
    <source>
        <dbReference type="Google" id="ProtNLM"/>
    </source>
</evidence>
<reference evidence="5" key="1">
    <citation type="submission" date="2020-03" db="EMBL/GenBank/DDBJ databases">
        <title>A high-quality chromosome-level genome assembly of a woody plant with both climbing and erect habits, Rhamnella rubrinervis.</title>
        <authorList>
            <person name="Lu Z."/>
            <person name="Yang Y."/>
            <person name="Zhu X."/>
            <person name="Sun Y."/>
        </authorList>
    </citation>
    <scope>NUCLEOTIDE SEQUENCE</scope>
    <source>
        <strain evidence="5">BYM</strain>
        <tissue evidence="5">Leaf</tissue>
    </source>
</reference>
<comment type="caution">
    <text evidence="5">The sequence shown here is derived from an EMBL/GenBank/DDBJ whole genome shotgun (WGS) entry which is preliminary data.</text>
</comment>
<evidence type="ECO:0000256" key="4">
    <source>
        <dbReference type="SAM" id="MobiDB-lite"/>
    </source>
</evidence>
<evidence type="ECO:0000313" key="6">
    <source>
        <dbReference type="Proteomes" id="UP000796880"/>
    </source>
</evidence>
<feature type="compositionally biased region" description="Polar residues" evidence="4">
    <location>
        <begin position="1"/>
        <end position="10"/>
    </location>
</feature>
<sequence>MGQCCSGGNKQQRREEERLASAEVRAKAAEAAQRRQEQFEKSAAGRAARAQMEGAAKQSANQPNPNRGKPVLQVLRACSGVPVVVIAILANGLS</sequence>
<dbReference type="EMBL" id="VOIH02000005">
    <property type="protein sequence ID" value="KAF3446548.1"/>
    <property type="molecule type" value="Genomic_DNA"/>
</dbReference>
<feature type="region of interest" description="Disordered" evidence="4">
    <location>
        <begin position="1"/>
        <end position="70"/>
    </location>
</feature>
<organism evidence="5 6">
    <name type="scientific">Rhamnella rubrinervis</name>
    <dbReference type="NCBI Taxonomy" id="2594499"/>
    <lineage>
        <taxon>Eukaryota</taxon>
        <taxon>Viridiplantae</taxon>
        <taxon>Streptophyta</taxon>
        <taxon>Embryophyta</taxon>
        <taxon>Tracheophyta</taxon>
        <taxon>Spermatophyta</taxon>
        <taxon>Magnoliopsida</taxon>
        <taxon>eudicotyledons</taxon>
        <taxon>Gunneridae</taxon>
        <taxon>Pentapetalae</taxon>
        <taxon>rosids</taxon>
        <taxon>fabids</taxon>
        <taxon>Rosales</taxon>
        <taxon>Rhamnaceae</taxon>
        <taxon>rhamnoid group</taxon>
        <taxon>Rhamneae</taxon>
        <taxon>Rhamnella</taxon>
    </lineage>
</organism>
<name>A0A8K0H6Y9_9ROSA</name>
<dbReference type="PANTHER" id="PTHR36813">
    <property type="entry name" value="TRANSMEMBRANE PROTEIN"/>
    <property type="match status" value="1"/>
</dbReference>
<evidence type="ECO:0000313" key="5">
    <source>
        <dbReference type="EMBL" id="KAF3446548.1"/>
    </source>
</evidence>
<keyword evidence="6" id="KW-1185">Reference proteome</keyword>
<dbReference type="InterPro" id="IPR031632">
    <property type="entry name" value="SVIP"/>
</dbReference>
<feature type="compositionally biased region" description="Basic and acidic residues" evidence="4">
    <location>
        <begin position="12"/>
        <end position="40"/>
    </location>
</feature>
<dbReference type="OrthoDB" id="1715717at2759"/>
<protein>
    <recommendedName>
        <fullName evidence="7">Small VCP/p97-interacting protein</fullName>
    </recommendedName>
</protein>
<dbReference type="PANTHER" id="PTHR36813:SF1">
    <property type="entry name" value="TRANSMEMBRANE PROTEIN"/>
    <property type="match status" value="1"/>
</dbReference>
<proteinExistence type="predicted"/>
<keyword evidence="1" id="KW-0519">Myristate</keyword>
<keyword evidence="2" id="KW-0564">Palmitate</keyword>
<dbReference type="AlphaFoldDB" id="A0A8K0H6Y9"/>
<evidence type="ECO:0000256" key="2">
    <source>
        <dbReference type="ARBA" id="ARBA00023139"/>
    </source>
</evidence>